<keyword evidence="3" id="KW-0808">Transferase</keyword>
<dbReference type="EMBL" id="BQNZ01000004">
    <property type="protein sequence ID" value="GKH73673.1"/>
    <property type="molecule type" value="Genomic_DNA"/>
</dbReference>
<organism evidence="12">
    <name type="scientific">Parabacteroides merdae</name>
    <dbReference type="NCBI Taxonomy" id="46503"/>
    <lineage>
        <taxon>Bacteria</taxon>
        <taxon>Pseudomonadati</taxon>
        <taxon>Bacteroidota</taxon>
        <taxon>Bacteroidia</taxon>
        <taxon>Bacteroidales</taxon>
        <taxon>Tannerellaceae</taxon>
        <taxon>Parabacteroides</taxon>
    </lineage>
</organism>
<dbReference type="EMBL" id="CACRUV010000039">
    <property type="protein sequence ID" value="VYU63954.1"/>
    <property type="molecule type" value="Genomic_DNA"/>
</dbReference>
<dbReference type="Proteomes" id="UP001055114">
    <property type="component" value="Unassembled WGS sequence"/>
</dbReference>
<reference evidence="12" key="1">
    <citation type="submission" date="2019-11" db="EMBL/GenBank/DDBJ databases">
        <authorList>
            <person name="Feng L."/>
        </authorList>
    </citation>
    <scope>NUCLEOTIDE SEQUENCE</scope>
    <source>
        <strain evidence="12">PmerdaeLFYP103</strain>
    </source>
</reference>
<dbReference type="InterPro" id="IPR011324">
    <property type="entry name" value="Cytotoxic_necrot_fac-like_cat"/>
</dbReference>
<evidence type="ECO:0000256" key="6">
    <source>
        <dbReference type="ARBA" id="ARBA00022833"/>
    </source>
</evidence>
<dbReference type="SUPFAM" id="SSF64438">
    <property type="entry name" value="CNF1/YfiH-like putative cysteine hydrolases"/>
    <property type="match status" value="1"/>
</dbReference>
<evidence type="ECO:0000256" key="1">
    <source>
        <dbReference type="ARBA" id="ARBA00000553"/>
    </source>
</evidence>
<protein>
    <recommendedName>
        <fullName evidence="10">Purine nucleoside phosphorylase</fullName>
    </recommendedName>
</protein>
<dbReference type="AlphaFoldDB" id="A0A6N3GHP0"/>
<keyword evidence="5" id="KW-0378">Hydrolase</keyword>
<evidence type="ECO:0000256" key="2">
    <source>
        <dbReference type="ARBA" id="ARBA00007353"/>
    </source>
</evidence>
<keyword evidence="6" id="KW-0862">Zinc</keyword>
<evidence type="ECO:0000256" key="9">
    <source>
        <dbReference type="ARBA" id="ARBA00049893"/>
    </source>
</evidence>
<keyword evidence="4" id="KW-0479">Metal-binding</keyword>
<evidence type="ECO:0000313" key="12">
    <source>
        <dbReference type="EMBL" id="VYU63954.1"/>
    </source>
</evidence>
<comment type="catalytic activity">
    <reaction evidence="1">
        <text>inosine + phosphate = alpha-D-ribose 1-phosphate + hypoxanthine</text>
        <dbReference type="Rhea" id="RHEA:27646"/>
        <dbReference type="ChEBI" id="CHEBI:17368"/>
        <dbReference type="ChEBI" id="CHEBI:17596"/>
        <dbReference type="ChEBI" id="CHEBI:43474"/>
        <dbReference type="ChEBI" id="CHEBI:57720"/>
        <dbReference type="EC" id="2.4.2.1"/>
    </reaction>
    <physiologicalReaction direction="left-to-right" evidence="1">
        <dbReference type="Rhea" id="RHEA:27647"/>
    </physiologicalReaction>
</comment>
<gene>
    <name evidence="12" type="primary">yfiH</name>
    <name evidence="11" type="ORF">CE91St3_35360</name>
    <name evidence="12" type="ORF">PMLFYP103_02980</name>
</gene>
<evidence type="ECO:0000313" key="11">
    <source>
        <dbReference type="EMBL" id="GKH73673.1"/>
    </source>
</evidence>
<comment type="catalytic activity">
    <reaction evidence="9">
        <text>S-methyl-5'-thioadenosine + phosphate = 5-(methylsulfanyl)-alpha-D-ribose 1-phosphate + adenine</text>
        <dbReference type="Rhea" id="RHEA:11852"/>
        <dbReference type="ChEBI" id="CHEBI:16708"/>
        <dbReference type="ChEBI" id="CHEBI:17509"/>
        <dbReference type="ChEBI" id="CHEBI:43474"/>
        <dbReference type="ChEBI" id="CHEBI:58533"/>
        <dbReference type="EC" id="2.4.2.28"/>
    </reaction>
    <physiologicalReaction direction="left-to-right" evidence="9">
        <dbReference type="Rhea" id="RHEA:11853"/>
    </physiologicalReaction>
</comment>
<proteinExistence type="inferred from homology"/>
<evidence type="ECO:0000256" key="3">
    <source>
        <dbReference type="ARBA" id="ARBA00022679"/>
    </source>
</evidence>
<comment type="similarity">
    <text evidence="2 10">Belongs to the purine nucleoside phosphorylase YfiH/LACC1 family.</text>
</comment>
<comment type="catalytic activity">
    <reaction evidence="7">
        <text>adenosine + H2O + H(+) = inosine + NH4(+)</text>
        <dbReference type="Rhea" id="RHEA:24408"/>
        <dbReference type="ChEBI" id="CHEBI:15377"/>
        <dbReference type="ChEBI" id="CHEBI:15378"/>
        <dbReference type="ChEBI" id="CHEBI:16335"/>
        <dbReference type="ChEBI" id="CHEBI:17596"/>
        <dbReference type="ChEBI" id="CHEBI:28938"/>
        <dbReference type="EC" id="3.5.4.4"/>
    </reaction>
    <physiologicalReaction direction="left-to-right" evidence="7">
        <dbReference type="Rhea" id="RHEA:24409"/>
    </physiologicalReaction>
</comment>
<dbReference type="PANTHER" id="PTHR30616">
    <property type="entry name" value="UNCHARACTERIZED PROTEIN YFIH"/>
    <property type="match status" value="1"/>
</dbReference>
<evidence type="ECO:0000256" key="4">
    <source>
        <dbReference type="ARBA" id="ARBA00022723"/>
    </source>
</evidence>
<name>A0A6N3GHP0_9BACT</name>
<dbReference type="GO" id="GO:0005507">
    <property type="term" value="F:copper ion binding"/>
    <property type="evidence" value="ECO:0007669"/>
    <property type="project" value="TreeGrafter"/>
</dbReference>
<dbReference type="CDD" id="cd16833">
    <property type="entry name" value="YfiH"/>
    <property type="match status" value="1"/>
</dbReference>
<dbReference type="Gene3D" id="3.60.140.10">
    <property type="entry name" value="CNF1/YfiH-like putative cysteine hydrolases"/>
    <property type="match status" value="1"/>
</dbReference>
<evidence type="ECO:0000256" key="10">
    <source>
        <dbReference type="RuleBase" id="RU361274"/>
    </source>
</evidence>
<comment type="catalytic activity">
    <reaction evidence="8">
        <text>adenosine + phosphate = alpha-D-ribose 1-phosphate + adenine</text>
        <dbReference type="Rhea" id="RHEA:27642"/>
        <dbReference type="ChEBI" id="CHEBI:16335"/>
        <dbReference type="ChEBI" id="CHEBI:16708"/>
        <dbReference type="ChEBI" id="CHEBI:43474"/>
        <dbReference type="ChEBI" id="CHEBI:57720"/>
        <dbReference type="EC" id="2.4.2.1"/>
    </reaction>
    <physiologicalReaction direction="left-to-right" evidence="8">
        <dbReference type="Rhea" id="RHEA:27643"/>
    </physiologicalReaction>
</comment>
<dbReference type="NCBIfam" id="TIGR00726">
    <property type="entry name" value="peptidoglycan editing factor PgeF"/>
    <property type="match status" value="1"/>
</dbReference>
<evidence type="ECO:0000256" key="5">
    <source>
        <dbReference type="ARBA" id="ARBA00022801"/>
    </source>
</evidence>
<dbReference type="InterPro" id="IPR003730">
    <property type="entry name" value="Cu_polyphenol_OxRdtase"/>
</dbReference>
<dbReference type="PANTHER" id="PTHR30616:SF2">
    <property type="entry name" value="PURINE NUCLEOSIDE PHOSPHORYLASE LACC1"/>
    <property type="match status" value="1"/>
</dbReference>
<evidence type="ECO:0000256" key="8">
    <source>
        <dbReference type="ARBA" id="ARBA00048968"/>
    </source>
</evidence>
<dbReference type="GO" id="GO:0016787">
    <property type="term" value="F:hydrolase activity"/>
    <property type="evidence" value="ECO:0007669"/>
    <property type="project" value="UniProtKB-KW"/>
</dbReference>
<reference evidence="11" key="2">
    <citation type="submission" date="2022-01" db="EMBL/GenBank/DDBJ databases">
        <title>Novel bile acid biosynthetic pathways are enriched in the microbiome of centenarians.</title>
        <authorList>
            <person name="Sato Y."/>
            <person name="Atarashi K."/>
            <person name="Plichta R.D."/>
            <person name="Arai Y."/>
            <person name="Sasajima S."/>
            <person name="Kearney M.S."/>
            <person name="Suda W."/>
            <person name="Takeshita K."/>
            <person name="Sasaki T."/>
            <person name="Okamoto S."/>
            <person name="Skelly N.A."/>
            <person name="Okamura Y."/>
            <person name="Vlamakis H."/>
            <person name="Li Y."/>
            <person name="Tanoue T."/>
            <person name="Takei H."/>
            <person name="Nittono H."/>
            <person name="Narushima S."/>
            <person name="Irie J."/>
            <person name="Itoh H."/>
            <person name="Moriya K."/>
            <person name="Sugiura Y."/>
            <person name="Suematsu M."/>
            <person name="Moritoki N."/>
            <person name="Shibata S."/>
            <person name="Littman R.D."/>
            <person name="Fischbach A.M."/>
            <person name="Uwamino Y."/>
            <person name="Inoue T."/>
            <person name="Honda A."/>
            <person name="Hattori M."/>
            <person name="Murai T."/>
            <person name="Xavier J.R."/>
            <person name="Hirose N."/>
            <person name="Honda K."/>
        </authorList>
    </citation>
    <scope>NUCLEOTIDE SEQUENCE</scope>
    <source>
        <strain evidence="11">CE91-St3</strain>
    </source>
</reference>
<evidence type="ECO:0000256" key="7">
    <source>
        <dbReference type="ARBA" id="ARBA00047989"/>
    </source>
</evidence>
<accession>A0A6N3GHP0</accession>
<dbReference type="Pfam" id="PF02578">
    <property type="entry name" value="Cu-oxidase_4"/>
    <property type="match status" value="1"/>
</dbReference>
<dbReference type="InterPro" id="IPR038371">
    <property type="entry name" value="Cu_polyphenol_OxRdtase_sf"/>
</dbReference>
<dbReference type="GO" id="GO:0017061">
    <property type="term" value="F:S-methyl-5-thioadenosine phosphorylase activity"/>
    <property type="evidence" value="ECO:0007669"/>
    <property type="project" value="UniProtKB-EC"/>
</dbReference>
<sequence>MLQFPVLSEDCNISHFVTTRQGGVSKGAYASFNPGEYSGDNPEAVRANRKLLSDAIRIPSERIFAPFQVHGAEVRSIEPSFLSLPLEEQQLYMHGVDALVTDVPEVCIAVSTADCVPVLLYAPDVKAVAAVHAGWRGTVLRIAGKTVRILMDEYGADPRLMKAGIAPSIGPEAFEVGEEVVDAFREAGFEMSCILKRDADTGKAHIDLWEANRLQLLTEGLSAGNIELAGICTYAHPDEFFSARRLGIKSGRILSGIFLRGSSLFIQ</sequence>